<dbReference type="EMBL" id="FORT01000016">
    <property type="protein sequence ID" value="SFK63377.1"/>
    <property type="molecule type" value="Genomic_DNA"/>
</dbReference>
<dbReference type="CDD" id="cd18095">
    <property type="entry name" value="SpoU-like_rRNA-MTase"/>
    <property type="match status" value="1"/>
</dbReference>
<dbReference type="GO" id="GO:0005737">
    <property type="term" value="C:cytoplasm"/>
    <property type="evidence" value="ECO:0007669"/>
    <property type="project" value="UniProtKB-ARBA"/>
</dbReference>
<evidence type="ECO:0000259" key="4">
    <source>
        <dbReference type="SMART" id="SM00967"/>
    </source>
</evidence>
<evidence type="ECO:0000313" key="6">
    <source>
        <dbReference type="Proteomes" id="UP000198915"/>
    </source>
</evidence>
<dbReference type="InterPro" id="IPR053888">
    <property type="entry name" value="MRM3-like_sub_bind"/>
</dbReference>
<dbReference type="GO" id="GO:0008173">
    <property type="term" value="F:RNA methyltransferase activity"/>
    <property type="evidence" value="ECO:0007669"/>
    <property type="project" value="InterPro"/>
</dbReference>
<dbReference type="AlphaFoldDB" id="A0A1I4B5D9"/>
<evidence type="ECO:0000256" key="3">
    <source>
        <dbReference type="ARBA" id="ARBA00022679"/>
    </source>
</evidence>
<dbReference type="InterPro" id="IPR029028">
    <property type="entry name" value="Alpha/beta_knot_MTases"/>
</dbReference>
<dbReference type="GO" id="GO:0003723">
    <property type="term" value="F:RNA binding"/>
    <property type="evidence" value="ECO:0007669"/>
    <property type="project" value="InterPro"/>
</dbReference>
<dbReference type="InterPro" id="IPR029064">
    <property type="entry name" value="Ribosomal_eL30-like_sf"/>
</dbReference>
<evidence type="ECO:0000313" key="5">
    <source>
        <dbReference type="EMBL" id="SFK63377.1"/>
    </source>
</evidence>
<dbReference type="Pfam" id="PF00588">
    <property type="entry name" value="SpoU_methylase"/>
    <property type="match status" value="1"/>
</dbReference>
<dbReference type="PANTHER" id="PTHR43191:SF2">
    <property type="entry name" value="RRNA METHYLTRANSFERASE 3, MITOCHONDRIAL"/>
    <property type="match status" value="1"/>
</dbReference>
<keyword evidence="3 5" id="KW-0808">Transferase</keyword>
<dbReference type="PANTHER" id="PTHR43191">
    <property type="entry name" value="RRNA METHYLTRANSFERASE 3"/>
    <property type="match status" value="1"/>
</dbReference>
<evidence type="ECO:0000256" key="2">
    <source>
        <dbReference type="ARBA" id="ARBA00022603"/>
    </source>
</evidence>
<protein>
    <submittedName>
        <fullName evidence="5">RNA methyltransferase, TrmH family</fullName>
    </submittedName>
</protein>
<dbReference type="Proteomes" id="UP000198915">
    <property type="component" value="Unassembled WGS sequence"/>
</dbReference>
<keyword evidence="6" id="KW-1185">Reference proteome</keyword>
<dbReference type="STRING" id="1884381.SAMN05518846_116149"/>
<evidence type="ECO:0000256" key="1">
    <source>
        <dbReference type="ARBA" id="ARBA00007228"/>
    </source>
</evidence>
<dbReference type="Pfam" id="PF22435">
    <property type="entry name" value="MRM3-like_sub_bind"/>
    <property type="match status" value="1"/>
</dbReference>
<organism evidence="5 6">
    <name type="scientific">Brevibacillus centrosporus</name>
    <dbReference type="NCBI Taxonomy" id="54910"/>
    <lineage>
        <taxon>Bacteria</taxon>
        <taxon>Bacillati</taxon>
        <taxon>Bacillota</taxon>
        <taxon>Bacilli</taxon>
        <taxon>Bacillales</taxon>
        <taxon>Paenibacillaceae</taxon>
        <taxon>Brevibacillus</taxon>
    </lineage>
</organism>
<dbReference type="InterPro" id="IPR029026">
    <property type="entry name" value="tRNA_m1G_MTases_N"/>
</dbReference>
<gene>
    <name evidence="5" type="ORF">SAMN05518846_116149</name>
</gene>
<dbReference type="SUPFAM" id="SSF75217">
    <property type="entry name" value="alpha/beta knot"/>
    <property type="match status" value="1"/>
</dbReference>
<comment type="similarity">
    <text evidence="1">Belongs to the class IV-like SAM-binding methyltransferase superfamily. RNA methyltransferase TrmH family.</text>
</comment>
<dbReference type="Gene3D" id="3.40.1280.10">
    <property type="match status" value="1"/>
</dbReference>
<dbReference type="InterPro" id="IPR001537">
    <property type="entry name" value="SpoU_MeTrfase"/>
</dbReference>
<accession>A0A1I4B5D9</accession>
<dbReference type="InterPro" id="IPR013123">
    <property type="entry name" value="SpoU_subst-bd"/>
</dbReference>
<proteinExistence type="inferred from homology"/>
<dbReference type="GO" id="GO:0006396">
    <property type="term" value="P:RNA processing"/>
    <property type="evidence" value="ECO:0007669"/>
    <property type="project" value="InterPro"/>
</dbReference>
<dbReference type="RefSeq" id="WP_092274339.1">
    <property type="nucleotide sequence ID" value="NZ_BJOE01000026.1"/>
</dbReference>
<dbReference type="SUPFAM" id="SSF55315">
    <property type="entry name" value="L30e-like"/>
    <property type="match status" value="1"/>
</dbReference>
<sequence>MAQESITSVQNPQIKRLHQLLEKKGREAQGRFLVEGAHLVEEALKSGAEVLTILYDSERDMDAVCRQALNNHPHSVQVIAASAAVLAKLSETKSPQGIVAEVKKKQVNWDDWMTEKAAGQEGMLLLLLDEIQDPGNLGTILRTAEAAGVDGVVLGKGSVDLYNGKVMRSTMGALFRLPVFTRSLPEVADEWQAQGGQLLVSTLHEQSISYDAVPYAQKAAIVIGNEGRGVSAAMVERADYLVHIPIYGRAESLNAAVAAGVFVYEAQRKRKDRLI</sequence>
<dbReference type="Gene3D" id="3.30.1330.30">
    <property type="match status" value="1"/>
</dbReference>
<name>A0A1I4B5D9_9BACL</name>
<dbReference type="SMART" id="SM00967">
    <property type="entry name" value="SpoU_sub_bind"/>
    <property type="match status" value="1"/>
</dbReference>
<dbReference type="InterPro" id="IPR051259">
    <property type="entry name" value="rRNA_Methyltransferase"/>
</dbReference>
<feature type="domain" description="RNA 2-O ribose methyltransferase substrate binding" evidence="4">
    <location>
        <begin position="33"/>
        <end position="108"/>
    </location>
</feature>
<reference evidence="6" key="1">
    <citation type="submission" date="2016-10" db="EMBL/GenBank/DDBJ databases">
        <authorList>
            <person name="Varghese N."/>
            <person name="Submissions S."/>
        </authorList>
    </citation>
    <scope>NUCLEOTIDE SEQUENCE [LARGE SCALE GENOMIC DNA]</scope>
    <source>
        <strain evidence="6">OK042</strain>
    </source>
</reference>
<dbReference type="GO" id="GO:0032259">
    <property type="term" value="P:methylation"/>
    <property type="evidence" value="ECO:0007669"/>
    <property type="project" value="UniProtKB-KW"/>
</dbReference>
<keyword evidence="2 5" id="KW-0489">Methyltransferase</keyword>